<accession>A0AAW1MHE6</accession>
<dbReference type="GO" id="GO:0005634">
    <property type="term" value="C:nucleus"/>
    <property type="evidence" value="ECO:0007669"/>
    <property type="project" value="UniProtKB-SubCell"/>
</dbReference>
<evidence type="ECO:0000256" key="1">
    <source>
        <dbReference type="ARBA" id="ARBA00004123"/>
    </source>
</evidence>
<gene>
    <name evidence="3" type="ORF">QE152_g7215</name>
</gene>
<organism evidence="3 4">
    <name type="scientific">Popillia japonica</name>
    <name type="common">Japanese beetle</name>
    <dbReference type="NCBI Taxonomy" id="7064"/>
    <lineage>
        <taxon>Eukaryota</taxon>
        <taxon>Metazoa</taxon>
        <taxon>Ecdysozoa</taxon>
        <taxon>Arthropoda</taxon>
        <taxon>Hexapoda</taxon>
        <taxon>Insecta</taxon>
        <taxon>Pterygota</taxon>
        <taxon>Neoptera</taxon>
        <taxon>Endopterygota</taxon>
        <taxon>Coleoptera</taxon>
        <taxon>Polyphaga</taxon>
        <taxon>Scarabaeiformia</taxon>
        <taxon>Scarabaeidae</taxon>
        <taxon>Rutelinae</taxon>
        <taxon>Popillia</taxon>
    </lineage>
</organism>
<keyword evidence="4" id="KW-1185">Reference proteome</keyword>
<protein>
    <submittedName>
        <fullName evidence="3">CENP-B N-terminal DNA-binding domain</fullName>
    </submittedName>
</protein>
<sequence>MSDVENDRRKRKKKGTWNPTNMRKAVEKVINNEMSARQAADRYQVPRTTLNDRISVIKRGKEMSIEPLMEDVKDLANRLRPLNRNEFLYLVFQLAKKLKLSHQFNKEKKSAGKNFYYSFMKRHSALSLRIPESTNLMRAVGFNRPLASIVQKHAKVLAESTNLMRAVGFNRPLASIVQKHAKVLASKNQKQVGKRTSAERGKNVTVLIAMSAGGAERGKNVTVLIAMSAGGQFVPPFFVFPRSRMNERLVD</sequence>
<reference evidence="3 4" key="1">
    <citation type="journal article" date="2024" name="BMC Genomics">
        <title>De novo assembly and annotation of Popillia japonica's genome with initial clues to its potential as an invasive pest.</title>
        <authorList>
            <person name="Cucini C."/>
            <person name="Boschi S."/>
            <person name="Funari R."/>
            <person name="Cardaioli E."/>
            <person name="Iannotti N."/>
            <person name="Marturano G."/>
            <person name="Paoli F."/>
            <person name="Bruttini M."/>
            <person name="Carapelli A."/>
            <person name="Frati F."/>
            <person name="Nardi F."/>
        </authorList>
    </citation>
    <scope>NUCLEOTIDE SEQUENCE [LARGE SCALE GENOMIC DNA]</scope>
    <source>
        <strain evidence="3">DMR45628</strain>
    </source>
</reference>
<dbReference type="Gene3D" id="1.10.10.60">
    <property type="entry name" value="Homeodomain-like"/>
    <property type="match status" value="1"/>
</dbReference>
<evidence type="ECO:0000259" key="2">
    <source>
        <dbReference type="Pfam" id="PF05225"/>
    </source>
</evidence>
<name>A0AAW1MHE6_POPJA</name>
<dbReference type="SUPFAM" id="SSF46689">
    <property type="entry name" value="Homeodomain-like"/>
    <property type="match status" value="1"/>
</dbReference>
<comment type="subcellular location">
    <subcellularLocation>
        <location evidence="1">Nucleus</location>
    </subcellularLocation>
</comment>
<dbReference type="Pfam" id="PF05225">
    <property type="entry name" value="HTH_psq"/>
    <property type="match status" value="1"/>
</dbReference>
<evidence type="ECO:0000313" key="3">
    <source>
        <dbReference type="EMBL" id="KAK9745058.1"/>
    </source>
</evidence>
<dbReference type="AlphaFoldDB" id="A0AAW1MHE6"/>
<evidence type="ECO:0000313" key="4">
    <source>
        <dbReference type="Proteomes" id="UP001458880"/>
    </source>
</evidence>
<dbReference type="GO" id="GO:0003677">
    <property type="term" value="F:DNA binding"/>
    <property type="evidence" value="ECO:0007669"/>
    <property type="project" value="UniProtKB-KW"/>
</dbReference>
<proteinExistence type="predicted"/>
<dbReference type="InterPro" id="IPR009057">
    <property type="entry name" value="Homeodomain-like_sf"/>
</dbReference>
<dbReference type="InterPro" id="IPR007889">
    <property type="entry name" value="HTH_Psq"/>
</dbReference>
<dbReference type="Proteomes" id="UP001458880">
    <property type="component" value="Unassembled WGS sequence"/>
</dbReference>
<comment type="caution">
    <text evidence="3">The sequence shown here is derived from an EMBL/GenBank/DDBJ whole genome shotgun (WGS) entry which is preliminary data.</text>
</comment>
<feature type="domain" description="HTH psq-type" evidence="2">
    <location>
        <begin position="19"/>
        <end position="54"/>
    </location>
</feature>
<dbReference type="EMBL" id="JASPKY010000052">
    <property type="protein sequence ID" value="KAK9745058.1"/>
    <property type="molecule type" value="Genomic_DNA"/>
</dbReference>
<keyword evidence="3" id="KW-0238">DNA-binding</keyword>